<reference evidence="7 8" key="1">
    <citation type="submission" date="2023-10" db="EMBL/GenBank/DDBJ databases">
        <title>Two novel species belonging to the OM43/NOR5 clade.</title>
        <authorList>
            <person name="Park M."/>
        </authorList>
    </citation>
    <scope>NUCLEOTIDE SEQUENCE [LARGE SCALE GENOMIC DNA]</scope>
    <source>
        <strain evidence="7 8">IMCC45268</strain>
    </source>
</reference>
<dbReference type="SUPFAM" id="SSF55031">
    <property type="entry name" value="Bacterial exopeptidase dimerisation domain"/>
    <property type="match status" value="1"/>
</dbReference>
<accession>A0ABZ0IDX6</accession>
<protein>
    <submittedName>
        <fullName evidence="7">M20 family peptidase</fullName>
    </submittedName>
</protein>
<keyword evidence="4" id="KW-0378">Hydrolase</keyword>
<feature type="domain" description="Peptidase M20 dimerisation" evidence="6">
    <location>
        <begin position="239"/>
        <end position="381"/>
    </location>
</feature>
<evidence type="ECO:0000256" key="5">
    <source>
        <dbReference type="ARBA" id="ARBA00022833"/>
    </source>
</evidence>
<evidence type="ECO:0000313" key="7">
    <source>
        <dbReference type="EMBL" id="WOJ96878.1"/>
    </source>
</evidence>
<dbReference type="Pfam" id="PF01546">
    <property type="entry name" value="Peptidase_M20"/>
    <property type="match status" value="1"/>
</dbReference>
<organism evidence="7 8">
    <name type="scientific">Congregibacter brevis</name>
    <dbReference type="NCBI Taxonomy" id="3081201"/>
    <lineage>
        <taxon>Bacteria</taxon>
        <taxon>Pseudomonadati</taxon>
        <taxon>Pseudomonadota</taxon>
        <taxon>Gammaproteobacteria</taxon>
        <taxon>Cellvibrionales</taxon>
        <taxon>Halieaceae</taxon>
        <taxon>Congregibacter</taxon>
    </lineage>
</organism>
<dbReference type="Pfam" id="PF07687">
    <property type="entry name" value="M20_dimer"/>
    <property type="match status" value="1"/>
</dbReference>
<evidence type="ECO:0000256" key="1">
    <source>
        <dbReference type="ARBA" id="ARBA00006247"/>
    </source>
</evidence>
<dbReference type="PANTHER" id="PTHR45962:SF1">
    <property type="entry name" value="N-FATTY-ACYL-AMINO ACID SYNTHASE_HYDROLASE PM20D1"/>
    <property type="match status" value="1"/>
</dbReference>
<evidence type="ECO:0000256" key="4">
    <source>
        <dbReference type="ARBA" id="ARBA00022801"/>
    </source>
</evidence>
<dbReference type="InterPro" id="IPR047177">
    <property type="entry name" value="Pept_M20A"/>
</dbReference>
<evidence type="ECO:0000259" key="6">
    <source>
        <dbReference type="Pfam" id="PF07687"/>
    </source>
</evidence>
<proteinExistence type="inferred from homology"/>
<dbReference type="Gene3D" id="1.10.150.900">
    <property type="match status" value="1"/>
</dbReference>
<gene>
    <name evidence="7" type="ORF">R0137_16770</name>
</gene>
<dbReference type="InterPro" id="IPR036264">
    <property type="entry name" value="Bact_exopeptidase_dim_dom"/>
</dbReference>
<dbReference type="Gene3D" id="3.30.70.360">
    <property type="match status" value="1"/>
</dbReference>
<evidence type="ECO:0000256" key="2">
    <source>
        <dbReference type="ARBA" id="ARBA00022670"/>
    </source>
</evidence>
<dbReference type="SUPFAM" id="SSF53187">
    <property type="entry name" value="Zn-dependent exopeptidases"/>
    <property type="match status" value="1"/>
</dbReference>
<evidence type="ECO:0000313" key="8">
    <source>
        <dbReference type="Proteomes" id="UP001626549"/>
    </source>
</evidence>
<dbReference type="InterPro" id="IPR002933">
    <property type="entry name" value="Peptidase_M20"/>
</dbReference>
<keyword evidence="8" id="KW-1185">Reference proteome</keyword>
<keyword evidence="3" id="KW-0479">Metal-binding</keyword>
<evidence type="ECO:0000256" key="3">
    <source>
        <dbReference type="ARBA" id="ARBA00022723"/>
    </source>
</evidence>
<dbReference type="RefSeq" id="WP_407327568.1">
    <property type="nucleotide sequence ID" value="NZ_CP136865.1"/>
</dbReference>
<keyword evidence="5" id="KW-0862">Zinc</keyword>
<dbReference type="EMBL" id="CP136865">
    <property type="protein sequence ID" value="WOJ96878.1"/>
    <property type="molecule type" value="Genomic_DNA"/>
</dbReference>
<dbReference type="Proteomes" id="UP001626549">
    <property type="component" value="Chromosome"/>
</dbReference>
<comment type="similarity">
    <text evidence="1">Belongs to the peptidase M20A family.</text>
</comment>
<sequence>MKRLVTISIAALLVLTVVLVYRAETHFEEPVREAAMEKPSVTIDIAAASQTLAKAISFPTISYDDPARLDTAAFVGLREHMAASFPRVYAAAPPRLINEHSLLFRFPGTRSDLKPALFMGHIDVVPVDRATFDEWEHAPFGGVIADEIIWGRGAMDDKVTVFALLEAMESLLESDLQFERTVYFAFGHDEEIGGPMGAAAMADLLAEEGVEFEFVLDEGGVITQGMLPDIEAPVALVGVAEKGFVNLRLTVNAPGGHSSQPPDHTAVGILSEAIVALESHPFSSDVGYTKMTLDSVGSQSGFLTRLMMANLWLFEPIVAKVLAKTPSTAATTRSTIAATMLEGSSKSNILPTRASAVVNVRIMPGDSVDSVKTHFINAIDDPRVEVSTFMENEPSRVSPTDSLGYQLIERNIRRMDESALVAPYLVIGGTDSKHFYRLSPNIYRFIMVRADAQGLKRIHGVNEQLPVGDYRNAIEFFMHLLSDSARA</sequence>
<dbReference type="PANTHER" id="PTHR45962">
    <property type="entry name" value="N-FATTY-ACYL-AMINO ACID SYNTHASE/HYDROLASE PM20D1"/>
    <property type="match status" value="1"/>
</dbReference>
<dbReference type="InterPro" id="IPR011650">
    <property type="entry name" value="Peptidase_M20_dimer"/>
</dbReference>
<name>A0ABZ0IDX6_9GAMM</name>
<keyword evidence="2" id="KW-0645">Protease</keyword>
<dbReference type="Gene3D" id="3.40.630.10">
    <property type="entry name" value="Zn peptidases"/>
    <property type="match status" value="1"/>
</dbReference>